<dbReference type="PANTHER" id="PTHR42973">
    <property type="entry name" value="BINDING OXIDOREDUCTASE, PUTATIVE (AFU_ORTHOLOGUE AFUA_1G17690)-RELATED"/>
    <property type="match status" value="1"/>
</dbReference>
<dbReference type="PROSITE" id="PS51387">
    <property type="entry name" value="FAD_PCMH"/>
    <property type="match status" value="1"/>
</dbReference>
<organism evidence="7 8">
    <name type="scientific">Isoptericola haloaureus</name>
    <dbReference type="NCBI Taxonomy" id="1542902"/>
    <lineage>
        <taxon>Bacteria</taxon>
        <taxon>Bacillati</taxon>
        <taxon>Actinomycetota</taxon>
        <taxon>Actinomycetes</taxon>
        <taxon>Micrococcales</taxon>
        <taxon>Promicromonosporaceae</taxon>
        <taxon>Isoptericola</taxon>
    </lineage>
</organism>
<evidence type="ECO:0000259" key="6">
    <source>
        <dbReference type="PROSITE" id="PS51387"/>
    </source>
</evidence>
<reference evidence="7" key="2">
    <citation type="submission" date="2024-02" db="EMBL/GenBank/DDBJ databases">
        <authorList>
            <person name="Prathaban M."/>
            <person name="Mythili R."/>
            <person name="Sharmila Devi N."/>
            <person name="Sobanaa M."/>
            <person name="Prathiviraj R."/>
            <person name="Selvin J."/>
        </authorList>
    </citation>
    <scope>NUCLEOTIDE SEQUENCE</scope>
    <source>
        <strain evidence="7">MP1014</strain>
    </source>
</reference>
<evidence type="ECO:0000313" key="8">
    <source>
        <dbReference type="Proteomes" id="UP001310387"/>
    </source>
</evidence>
<keyword evidence="3" id="KW-0285">Flavoprotein</keyword>
<evidence type="ECO:0000256" key="3">
    <source>
        <dbReference type="ARBA" id="ARBA00022630"/>
    </source>
</evidence>
<keyword evidence="4" id="KW-0274">FAD</keyword>
<dbReference type="InterPro" id="IPR036318">
    <property type="entry name" value="FAD-bd_PCMH-like_sf"/>
</dbReference>
<gene>
    <name evidence="7" type="ORF">V5O49_15705</name>
</gene>
<dbReference type="InterPro" id="IPR006093">
    <property type="entry name" value="Oxy_OxRdtase_FAD_BS"/>
</dbReference>
<dbReference type="Gene3D" id="3.30.465.10">
    <property type="match status" value="1"/>
</dbReference>
<sequence>MTELTTIDGGTTRLDAELDALAADLTGTLVRAGDPDYDTSRALWNAVTDRHPAAIVRCATTEDVRRAVLLAAEHRLLVAVRAGGHNVAGTAGVDDGLVIDLGQMRDVSVDPGTRLARVAGGARLGDLDAATQEHALAAPAGVFSDTGIGGLGLTGGIGWLRRLLGLTCDNIVGATVVAADGTVHEVDEENDPELLWGLRGGGGNLGVVTELVVRLHPVGPEVYAGFVLHRADRALEVLHAYRDWSADLPDEVSSMAVLGAAPEDEAVPAELTGQPCVIVLACVADPDHGEELLAPIRDLPDPAADLSGPVPYVELQQLFDADYPEGMRYYWRSVHLPELSEEALLRSVDQMHRRPSALSTIDLWHLGGAMSRVGAEDTAFGDRSAPYLVGIEANWTEPDDDEANMRWARGCAADLDALSTGREYLNFPGFQEGGQETLRAAHGEANYARLRALKQRMDPQNLFRLHQNIAP</sequence>
<keyword evidence="8" id="KW-1185">Reference proteome</keyword>
<dbReference type="Pfam" id="PF08031">
    <property type="entry name" value="BBE"/>
    <property type="match status" value="1"/>
</dbReference>
<keyword evidence="5 7" id="KW-0560">Oxidoreductase</keyword>
<dbReference type="Proteomes" id="UP001310387">
    <property type="component" value="Unassembled WGS sequence"/>
</dbReference>
<dbReference type="GO" id="GO:0016491">
    <property type="term" value="F:oxidoreductase activity"/>
    <property type="evidence" value="ECO:0007669"/>
    <property type="project" value="UniProtKB-KW"/>
</dbReference>
<dbReference type="EMBL" id="JBAGLP010000120">
    <property type="protein sequence ID" value="MEG3616576.1"/>
    <property type="molecule type" value="Genomic_DNA"/>
</dbReference>
<dbReference type="InterPro" id="IPR006094">
    <property type="entry name" value="Oxid_FAD_bind_N"/>
</dbReference>
<comment type="similarity">
    <text evidence="2">Belongs to the oxygen-dependent FAD-linked oxidoreductase family.</text>
</comment>
<dbReference type="InterPro" id="IPR016167">
    <property type="entry name" value="FAD-bd_PCMH_sub1"/>
</dbReference>
<dbReference type="Pfam" id="PF01565">
    <property type="entry name" value="FAD_binding_4"/>
    <property type="match status" value="1"/>
</dbReference>
<comment type="cofactor">
    <cofactor evidence="1">
        <name>FAD</name>
        <dbReference type="ChEBI" id="CHEBI:57692"/>
    </cofactor>
</comment>
<evidence type="ECO:0000256" key="1">
    <source>
        <dbReference type="ARBA" id="ARBA00001974"/>
    </source>
</evidence>
<dbReference type="RefSeq" id="WP_332903061.1">
    <property type="nucleotide sequence ID" value="NZ_JBAGLP010000120.1"/>
</dbReference>
<proteinExistence type="inferred from homology"/>
<name>A0ABU7ZB32_9MICO</name>
<evidence type="ECO:0000256" key="4">
    <source>
        <dbReference type="ARBA" id="ARBA00022827"/>
    </source>
</evidence>
<dbReference type="Gene3D" id="3.40.462.20">
    <property type="match status" value="1"/>
</dbReference>
<comment type="caution">
    <text evidence="7">The sequence shown here is derived from an EMBL/GenBank/DDBJ whole genome shotgun (WGS) entry which is preliminary data.</text>
</comment>
<dbReference type="InterPro" id="IPR016169">
    <property type="entry name" value="FAD-bd_PCMH_sub2"/>
</dbReference>
<dbReference type="PROSITE" id="PS00862">
    <property type="entry name" value="OX2_COVAL_FAD"/>
    <property type="match status" value="1"/>
</dbReference>
<evidence type="ECO:0000256" key="2">
    <source>
        <dbReference type="ARBA" id="ARBA00005466"/>
    </source>
</evidence>
<dbReference type="InterPro" id="IPR050416">
    <property type="entry name" value="FAD-linked_Oxidoreductase"/>
</dbReference>
<dbReference type="PANTHER" id="PTHR42973:SF39">
    <property type="entry name" value="FAD-BINDING PCMH-TYPE DOMAIN-CONTAINING PROTEIN"/>
    <property type="match status" value="1"/>
</dbReference>
<dbReference type="EC" id="1.-.-.-" evidence="7"/>
<reference evidence="7" key="1">
    <citation type="journal article" date="2024" name="Antonie Van Leeuwenhoek">
        <title>Isoptericola haloaureus sp. nov., a dimorphic actinobacterium isolated from mangrove sediments of southeast India, implicating biosaline agricultural significance through nitrogen fixation and salt tolerance genes.</title>
        <authorList>
            <person name="Prathaban M."/>
            <person name="Prathiviraj R."/>
            <person name="Ravichandran M."/>
            <person name="Natarajan S.D."/>
            <person name="Sobanaa M."/>
            <person name="Hari Krishna Kumar S."/>
            <person name="Chandrasekar V."/>
            <person name="Selvin J."/>
        </authorList>
    </citation>
    <scope>NUCLEOTIDE SEQUENCE</scope>
    <source>
        <strain evidence="7">MP1014</strain>
    </source>
</reference>
<dbReference type="Gene3D" id="3.30.43.10">
    <property type="entry name" value="Uridine Diphospho-n-acetylenolpyruvylglucosamine Reductase, domain 2"/>
    <property type="match status" value="1"/>
</dbReference>
<accession>A0ABU7ZB32</accession>
<dbReference type="InterPro" id="IPR012951">
    <property type="entry name" value="BBE"/>
</dbReference>
<dbReference type="InterPro" id="IPR016166">
    <property type="entry name" value="FAD-bd_PCMH"/>
</dbReference>
<protein>
    <submittedName>
        <fullName evidence="7">FAD-binding oxidoreductase</fullName>
        <ecNumber evidence="7">1.-.-.-</ecNumber>
    </submittedName>
</protein>
<dbReference type="SUPFAM" id="SSF56176">
    <property type="entry name" value="FAD-binding/transporter-associated domain-like"/>
    <property type="match status" value="1"/>
</dbReference>
<evidence type="ECO:0000313" key="7">
    <source>
        <dbReference type="EMBL" id="MEG3616576.1"/>
    </source>
</evidence>
<evidence type="ECO:0000256" key="5">
    <source>
        <dbReference type="ARBA" id="ARBA00023002"/>
    </source>
</evidence>
<feature type="domain" description="FAD-binding PCMH-type" evidence="6">
    <location>
        <begin position="48"/>
        <end position="218"/>
    </location>
</feature>